<protein>
    <submittedName>
        <fullName evidence="1">Alpha mannosidase-like protein</fullName>
    </submittedName>
</protein>
<accession>A0ACB8UCI7</accession>
<evidence type="ECO:0000313" key="2">
    <source>
        <dbReference type="Proteomes" id="UP001055072"/>
    </source>
</evidence>
<proteinExistence type="predicted"/>
<name>A0ACB8UCI7_9APHY</name>
<keyword evidence="2" id="KW-1185">Reference proteome</keyword>
<comment type="caution">
    <text evidence="1">The sequence shown here is derived from an EMBL/GenBank/DDBJ whole genome shotgun (WGS) entry which is preliminary data.</text>
</comment>
<evidence type="ECO:0000313" key="1">
    <source>
        <dbReference type="EMBL" id="KAI0091966.1"/>
    </source>
</evidence>
<reference evidence="1" key="1">
    <citation type="journal article" date="2021" name="Environ. Microbiol.">
        <title>Gene family expansions and transcriptome signatures uncover fungal adaptations to wood decay.</title>
        <authorList>
            <person name="Hage H."/>
            <person name="Miyauchi S."/>
            <person name="Viragh M."/>
            <person name="Drula E."/>
            <person name="Min B."/>
            <person name="Chaduli D."/>
            <person name="Navarro D."/>
            <person name="Favel A."/>
            <person name="Norest M."/>
            <person name="Lesage-Meessen L."/>
            <person name="Balint B."/>
            <person name="Merenyi Z."/>
            <person name="de Eugenio L."/>
            <person name="Morin E."/>
            <person name="Martinez A.T."/>
            <person name="Baldrian P."/>
            <person name="Stursova M."/>
            <person name="Martinez M.J."/>
            <person name="Novotny C."/>
            <person name="Magnuson J.K."/>
            <person name="Spatafora J.W."/>
            <person name="Maurice S."/>
            <person name="Pangilinan J."/>
            <person name="Andreopoulos W."/>
            <person name="LaButti K."/>
            <person name="Hundley H."/>
            <person name="Na H."/>
            <person name="Kuo A."/>
            <person name="Barry K."/>
            <person name="Lipzen A."/>
            <person name="Henrissat B."/>
            <person name="Riley R."/>
            <person name="Ahrendt S."/>
            <person name="Nagy L.G."/>
            <person name="Grigoriev I.V."/>
            <person name="Martin F."/>
            <person name="Rosso M.N."/>
        </authorList>
    </citation>
    <scope>NUCLEOTIDE SEQUENCE</scope>
    <source>
        <strain evidence="1">CBS 384.51</strain>
    </source>
</reference>
<dbReference type="Proteomes" id="UP001055072">
    <property type="component" value="Unassembled WGS sequence"/>
</dbReference>
<gene>
    <name evidence="1" type="ORF">BDY19DRAFT_927722</name>
</gene>
<organism evidence="1 2">
    <name type="scientific">Irpex rosettiformis</name>
    <dbReference type="NCBI Taxonomy" id="378272"/>
    <lineage>
        <taxon>Eukaryota</taxon>
        <taxon>Fungi</taxon>
        <taxon>Dikarya</taxon>
        <taxon>Basidiomycota</taxon>
        <taxon>Agaricomycotina</taxon>
        <taxon>Agaricomycetes</taxon>
        <taxon>Polyporales</taxon>
        <taxon>Irpicaceae</taxon>
        <taxon>Irpex</taxon>
    </lineage>
</organism>
<dbReference type="EMBL" id="MU274904">
    <property type="protein sequence ID" value="KAI0091966.1"/>
    <property type="molecule type" value="Genomic_DNA"/>
</dbReference>
<sequence>MKWPTYWPTSLLLLLVAQGSHLWEGSHSHSFVLAAPWDAKRILAARNKTRSLWYHGYGSYMKYAFPMDELAPLSCTGRGPDWYNPANVATNDVAGNFSVTLVDVLDTLVVLNDTTKFEEAVRNVVDYVSFNVDTKPQVFETTIRVLGGLLSAHQYANAPGQPFHIPWYRGQLLSLAHDLGKRLLPAFKTPTGIPYARINLRHGLTPGETLDTCTAGAGSLILEFGTLSRLTGDERFEKAAYKAFFALWNQRSDINLVGNTVNIYTGTWTYPEVNTIGAGVDSFYEYALKWYILSGEVEFLDVFQEAYAATMRYTRAPDGFWYRSTNIHTGDPTYNNVDSLSAFWPGLQVLAGDVENAIQSHLTYWHIWKKFSGLPEVWDMNYKVATSFQYPLRPEFVESTWYLYRATRDPFYLDIGERILHDLIWRAEVSCGLTGISDLRWNKQDDRMESFVLSETLKYLYLLFDEDNPLHKDDSNYVLTTEGHILSLNRTLERPISTIRRELRRVEHLECPVYRPPLLGAAEYRETGLTANIYGRQDMDYSRQLIMAPTTEAEESSWSYDGECHVPKVDLYTYNFLLSVTGKSVEEDLHPGPQKLLAVSDGYILQNMTGIRANIVSRMDGKGYDVTKLGPYSVKTGQIIYVNDTGLVRIPEGQKPLEAIKQPKRIPEIHLRLFMESMDPTIAQTVMNDVRSEVTVVASTAGFAGDPTSNDSTKGPIRFGHGEGVHLVRPKSNEYGCLPWNEKFNGEALVVKRGECTFLEKLVEATIAGASGVITLSDEEHGINPSTSQEEIQPYEDLLDDVAIVIVNRAESAVVTGLLDASELYGGRVVMAIAPASESGATKAEETTLDEKRTRAKEGNRVLYLNNHPLLNTRLMI</sequence>